<feature type="active site" description="Nucleophile" evidence="1 2">
    <location>
        <position position="141"/>
    </location>
</feature>
<feature type="domain" description="Glutamine amidotransferase" evidence="4">
    <location>
        <begin position="74"/>
        <end position="259"/>
    </location>
</feature>
<evidence type="ECO:0000313" key="5">
    <source>
        <dbReference type="EMBL" id="KAF0720095.1"/>
    </source>
</evidence>
<dbReference type="AlphaFoldDB" id="A0A485K7Y2"/>
<dbReference type="EC" id="3.4.19.9" evidence="2"/>
<dbReference type="OrthoDB" id="64220at2759"/>
<comment type="catalytic activity">
    <reaction evidence="2">
        <text>(6S)-5,6,7,8-tetrahydrofolyl-(gamma-L-Glu)(n) + (n-1) H2O = (6S)-5,6,7,8-tetrahydrofolate + (n-1) L-glutamate</text>
        <dbReference type="Rhea" id="RHEA:56784"/>
        <dbReference type="Rhea" id="RHEA-COMP:14738"/>
        <dbReference type="ChEBI" id="CHEBI:15377"/>
        <dbReference type="ChEBI" id="CHEBI:29985"/>
        <dbReference type="ChEBI" id="CHEBI:57453"/>
        <dbReference type="ChEBI" id="CHEBI:141005"/>
        <dbReference type="EC" id="3.4.19.9"/>
    </reaction>
</comment>
<feature type="active site" evidence="2">
    <location>
        <position position="253"/>
    </location>
</feature>
<evidence type="ECO:0000256" key="1">
    <source>
        <dbReference type="PIRSR" id="PIRSR615527-1"/>
    </source>
</evidence>
<dbReference type="Proteomes" id="UP000332933">
    <property type="component" value="Unassembled WGS sequence"/>
</dbReference>
<dbReference type="PANTHER" id="PTHR11315:SF0">
    <property type="entry name" value="FOLATE GAMMA-GLUTAMYL HYDROLASE"/>
    <property type="match status" value="1"/>
</dbReference>
<dbReference type="GO" id="GO:0034722">
    <property type="term" value="F:gamma-glutamyl-peptidase activity"/>
    <property type="evidence" value="ECO:0007669"/>
    <property type="project" value="UniProtKB-UniRule"/>
</dbReference>
<dbReference type="InterPro" id="IPR017926">
    <property type="entry name" value="GATASE"/>
</dbReference>
<reference evidence="6 7" key="1">
    <citation type="submission" date="2019-03" db="EMBL/GenBank/DDBJ databases">
        <authorList>
            <person name="Gaulin E."/>
            <person name="Dumas B."/>
        </authorList>
    </citation>
    <scope>NUCLEOTIDE SEQUENCE [LARGE SCALE GENOMIC DNA]</scope>
    <source>
        <strain evidence="6">CBS 568.67</strain>
    </source>
</reference>
<gene>
    <name evidence="6" type="primary">Aste57867_563</name>
    <name evidence="5" type="ORF">As57867_000562</name>
    <name evidence="6" type="ORF">ASTE57867_563</name>
</gene>
<dbReference type="InterPro" id="IPR015527">
    <property type="entry name" value="Pept_C26_g-glut_hydrolase"/>
</dbReference>
<reference evidence="5" key="2">
    <citation type="submission" date="2019-06" db="EMBL/GenBank/DDBJ databases">
        <title>Genomics analysis of Aphanomyces spp. identifies a new class of oomycete effector associated with host adaptation.</title>
        <authorList>
            <person name="Gaulin E."/>
        </authorList>
    </citation>
    <scope>NUCLEOTIDE SEQUENCE</scope>
    <source>
        <strain evidence="5">CBS 578.67</strain>
    </source>
</reference>
<accession>A0A485K7Y2</accession>
<evidence type="ECO:0000313" key="7">
    <source>
        <dbReference type="Proteomes" id="UP000332933"/>
    </source>
</evidence>
<dbReference type="EMBL" id="VJMH01000031">
    <property type="protein sequence ID" value="KAF0720095.1"/>
    <property type="molecule type" value="Genomic_DNA"/>
</dbReference>
<keyword evidence="7" id="KW-1185">Reference proteome</keyword>
<keyword evidence="2" id="KW-0378">Hydrolase</keyword>
<sequence length="343" mass="37684">MWVCPPLSFVPALLHLIHPGFNRLVLMKLLASLFLAAATAAAACDDDKPTIIIGVAQQSSKKPAGEYIAASYVKWLETAGARVVPIPYHMDEDALRERLEQLNGLVFPGGSAGLTATGRAMYALAKEFNDDGIYFPLWGTCLGYEWMLKIESDENAILDSMDAWNISSVLAFQGDAVTESRLFGSGGDSYAALADHAYTMNNHRHGIFLDHWESTDALTAAFNVLATSDDREGATYVAAIEGTAYPFYGVQFHPEKNEFERGVRPNGQPYEAIDHSDEAISIARDLAAFFVAEASKNNRTWTLETPPDWINDYPTTTAKAPGFELAYMFPSSTESLEDEDEDE</sequence>
<protein>
    <recommendedName>
        <fullName evidence="2">folate gamma-glutamyl hydrolase</fullName>
        <ecNumber evidence="2">3.4.19.9</ecNumber>
    </recommendedName>
</protein>
<dbReference type="PROSITE" id="PS51273">
    <property type="entry name" value="GATASE_TYPE_1"/>
    <property type="match status" value="1"/>
</dbReference>
<evidence type="ECO:0000259" key="4">
    <source>
        <dbReference type="Pfam" id="PF00117"/>
    </source>
</evidence>
<dbReference type="Pfam" id="PF00117">
    <property type="entry name" value="GATase"/>
    <property type="match status" value="1"/>
</dbReference>
<evidence type="ECO:0000256" key="3">
    <source>
        <dbReference type="SAM" id="SignalP"/>
    </source>
</evidence>
<evidence type="ECO:0000313" key="6">
    <source>
        <dbReference type="EMBL" id="VFT77788.1"/>
    </source>
</evidence>
<dbReference type="EMBL" id="CAADRA010000031">
    <property type="protein sequence ID" value="VFT77788.1"/>
    <property type="molecule type" value="Genomic_DNA"/>
</dbReference>
<feature type="signal peptide" evidence="3">
    <location>
        <begin position="1"/>
        <end position="41"/>
    </location>
</feature>
<dbReference type="GO" id="GO:0046900">
    <property type="term" value="P:tetrahydrofolylpolyglutamate metabolic process"/>
    <property type="evidence" value="ECO:0007669"/>
    <property type="project" value="TreeGrafter"/>
</dbReference>
<dbReference type="GO" id="GO:0005773">
    <property type="term" value="C:vacuole"/>
    <property type="evidence" value="ECO:0007669"/>
    <property type="project" value="TreeGrafter"/>
</dbReference>
<feature type="active site" description="Proton donor" evidence="1">
    <location>
        <position position="253"/>
    </location>
</feature>
<dbReference type="Gene3D" id="3.40.50.880">
    <property type="match status" value="1"/>
</dbReference>
<name>A0A485K7Y2_9STRA</name>
<dbReference type="PANTHER" id="PTHR11315">
    <property type="entry name" value="PROTEASE FAMILY C26 GAMMA-GLUTAMYL HYDROLASE"/>
    <property type="match status" value="1"/>
</dbReference>
<proteinExistence type="predicted"/>
<feature type="chain" id="PRO_5033436698" description="folate gamma-glutamyl hydrolase" evidence="3">
    <location>
        <begin position="42"/>
        <end position="343"/>
    </location>
</feature>
<dbReference type="PROSITE" id="PS51275">
    <property type="entry name" value="PEPTIDASE_C26_GGH"/>
    <property type="match status" value="1"/>
</dbReference>
<evidence type="ECO:0000256" key="2">
    <source>
        <dbReference type="PROSITE-ProRule" id="PRU00607"/>
    </source>
</evidence>
<dbReference type="InterPro" id="IPR029062">
    <property type="entry name" value="Class_I_gatase-like"/>
</dbReference>
<organism evidence="6 7">
    <name type="scientific">Aphanomyces stellatus</name>
    <dbReference type="NCBI Taxonomy" id="120398"/>
    <lineage>
        <taxon>Eukaryota</taxon>
        <taxon>Sar</taxon>
        <taxon>Stramenopiles</taxon>
        <taxon>Oomycota</taxon>
        <taxon>Saprolegniomycetes</taxon>
        <taxon>Saprolegniales</taxon>
        <taxon>Verrucalvaceae</taxon>
        <taxon>Aphanomyces</taxon>
    </lineage>
</organism>
<keyword evidence="3" id="KW-0732">Signal</keyword>
<dbReference type="SUPFAM" id="SSF52317">
    <property type="entry name" value="Class I glutamine amidotransferase-like"/>
    <property type="match status" value="1"/>
</dbReference>